<accession>A0A511T3S2</accession>
<sequence>MVSSQRGAEREYRHDNLRSGLKTDTRLDGVMPHLGVGWIAWDSGFRGSGLRVGDRIVAVDGEPIVTPPDMPTRQRTGPCLIGQHAENQTWVRQGRKEGDLVRLRVLRRRAPGDGWETLELSGTLLHERLWSLGETTTRILGPGGPEQLGRDGFDESWSGWVDKRVFEWERLLDGTFGIWRTARGTRMELANHLAHKARVDYLVEHFPGPLATAMRDDWEHVRACLEGERVSLPEGALDFRSRGEEQVKAIGLRATAAWKALLESRASETLGAFPVVDPFRGDRSVVTGKLVALPQVSQRDWIVDMGNAYLAWNQSGAWVFCPVNTPAMARVFAAMYRYQRRVSPSIRVDITLLGRILPDPRLLAGSGRTAAGLEVEPIAALIGGAVCVDVTDTREGGPFFAGEESLRQETSGPLADDAGPREVLEAMIAAVKRGDQETWNSLFADWRAVPDEQRPIYYPVYTWNGRDSEWVRSRRLLLDKVLDARVHWCGDARTVIRGDEAPGLPRIEQVELEVDHVGLFEGQTRTFNSVEVHRRWELQRRAGGPWRITSQQSL</sequence>
<dbReference type="Gene3D" id="2.30.42.10">
    <property type="match status" value="1"/>
</dbReference>
<dbReference type="EMBL" id="BJXR01000027">
    <property type="protein sequence ID" value="GEN08222.1"/>
    <property type="molecule type" value="Genomic_DNA"/>
</dbReference>
<organism evidence="1 2">
    <name type="scientific">Myxococcus fulvus</name>
    <dbReference type="NCBI Taxonomy" id="33"/>
    <lineage>
        <taxon>Bacteria</taxon>
        <taxon>Pseudomonadati</taxon>
        <taxon>Myxococcota</taxon>
        <taxon>Myxococcia</taxon>
        <taxon>Myxococcales</taxon>
        <taxon>Cystobacterineae</taxon>
        <taxon>Myxococcaceae</taxon>
        <taxon>Myxococcus</taxon>
    </lineage>
</organism>
<proteinExistence type="predicted"/>
<dbReference type="STRING" id="1334629.MFUL124B02_29600"/>
<dbReference type="OrthoDB" id="5479269at2"/>
<dbReference type="RefSeq" id="WP_074956284.1">
    <property type="nucleotide sequence ID" value="NZ_BJXR01000027.1"/>
</dbReference>
<dbReference type="AlphaFoldDB" id="A0A511T3S2"/>
<dbReference type="Proteomes" id="UP000321514">
    <property type="component" value="Unassembled WGS sequence"/>
</dbReference>
<dbReference type="SUPFAM" id="SSF50156">
    <property type="entry name" value="PDZ domain-like"/>
    <property type="match status" value="1"/>
</dbReference>
<evidence type="ECO:0008006" key="3">
    <source>
        <dbReference type="Google" id="ProtNLM"/>
    </source>
</evidence>
<gene>
    <name evidence="1" type="ORF">MFU01_32590</name>
</gene>
<protein>
    <recommendedName>
        <fullName evidence="3">PDZ domain-containing protein</fullName>
    </recommendedName>
</protein>
<evidence type="ECO:0000313" key="1">
    <source>
        <dbReference type="EMBL" id="GEN08222.1"/>
    </source>
</evidence>
<dbReference type="InterPro" id="IPR036034">
    <property type="entry name" value="PDZ_sf"/>
</dbReference>
<reference evidence="1 2" key="1">
    <citation type="submission" date="2019-07" db="EMBL/GenBank/DDBJ databases">
        <title>Whole genome shotgun sequence of Myxococcus fulvus NBRC 100333.</title>
        <authorList>
            <person name="Hosoyama A."/>
            <person name="Uohara A."/>
            <person name="Ohji S."/>
            <person name="Ichikawa N."/>
        </authorList>
    </citation>
    <scope>NUCLEOTIDE SEQUENCE [LARGE SCALE GENOMIC DNA]</scope>
    <source>
        <strain evidence="1 2">NBRC 100333</strain>
    </source>
</reference>
<name>A0A511T3S2_MYXFU</name>
<evidence type="ECO:0000313" key="2">
    <source>
        <dbReference type="Proteomes" id="UP000321514"/>
    </source>
</evidence>
<comment type="caution">
    <text evidence="1">The sequence shown here is derived from an EMBL/GenBank/DDBJ whole genome shotgun (WGS) entry which is preliminary data.</text>
</comment>